<evidence type="ECO:0000259" key="1">
    <source>
        <dbReference type="Pfam" id="PF07727"/>
    </source>
</evidence>
<sequence>MKMKNELKMTNLGNLGYFLGLEFVQTEDGIHMHQRKYILETLERFNLKNCNNTSIPVMANLKLSYQQEETKVDATLFKQIVGTLRYSCNSRPDISFGVELISRFMHDPRQSHLAVAKHILRYLKGTTDYGLYFPRTIDNTNDVLEAWCDAD</sequence>
<dbReference type="AlphaFoldDB" id="A0A1S3VX23"/>
<gene>
    <name evidence="3" type="primary">LOC106779188</name>
</gene>
<dbReference type="PANTHER" id="PTHR11439:SF517">
    <property type="entry name" value="CYSTEINE-RICH RLK (RECEPTOR-LIKE PROTEIN KINASE) 8"/>
    <property type="match status" value="1"/>
</dbReference>
<dbReference type="Pfam" id="PF07727">
    <property type="entry name" value="RVT_2"/>
    <property type="match status" value="1"/>
</dbReference>
<evidence type="ECO:0000313" key="2">
    <source>
        <dbReference type="Proteomes" id="UP000087766"/>
    </source>
</evidence>
<accession>A0A1S3VX23</accession>
<dbReference type="RefSeq" id="XP_014522737.1">
    <property type="nucleotide sequence ID" value="XM_014667251.1"/>
</dbReference>
<dbReference type="InterPro" id="IPR013103">
    <property type="entry name" value="RVT_2"/>
</dbReference>
<dbReference type="PANTHER" id="PTHR11439">
    <property type="entry name" value="GAG-POL-RELATED RETROTRANSPOSON"/>
    <property type="match status" value="1"/>
</dbReference>
<dbReference type="KEGG" id="vra:106779188"/>
<reference evidence="3" key="1">
    <citation type="submission" date="2025-08" db="UniProtKB">
        <authorList>
            <consortium name="RefSeq"/>
        </authorList>
    </citation>
    <scope>IDENTIFICATION</scope>
    <source>
        <tissue evidence="3">Leaf</tissue>
    </source>
</reference>
<organism evidence="2 3">
    <name type="scientific">Vigna radiata var. radiata</name>
    <name type="common">Mung bean</name>
    <name type="synonym">Phaseolus aureus</name>
    <dbReference type="NCBI Taxonomy" id="3916"/>
    <lineage>
        <taxon>Eukaryota</taxon>
        <taxon>Viridiplantae</taxon>
        <taxon>Streptophyta</taxon>
        <taxon>Embryophyta</taxon>
        <taxon>Tracheophyta</taxon>
        <taxon>Spermatophyta</taxon>
        <taxon>Magnoliopsida</taxon>
        <taxon>eudicotyledons</taxon>
        <taxon>Gunneridae</taxon>
        <taxon>Pentapetalae</taxon>
        <taxon>rosids</taxon>
        <taxon>fabids</taxon>
        <taxon>Fabales</taxon>
        <taxon>Fabaceae</taxon>
        <taxon>Papilionoideae</taxon>
        <taxon>50 kb inversion clade</taxon>
        <taxon>NPAAA clade</taxon>
        <taxon>indigoferoid/millettioid clade</taxon>
        <taxon>Phaseoleae</taxon>
        <taxon>Vigna</taxon>
    </lineage>
</organism>
<dbReference type="OrthoDB" id="1922643at2759"/>
<proteinExistence type="predicted"/>
<evidence type="ECO:0000313" key="3">
    <source>
        <dbReference type="RefSeq" id="XP_014522737.1"/>
    </source>
</evidence>
<keyword evidence="2" id="KW-1185">Reference proteome</keyword>
<dbReference type="STRING" id="3916.A0A1S3VX23"/>
<feature type="domain" description="Reverse transcriptase Ty1/copia-type" evidence="1">
    <location>
        <begin position="2"/>
        <end position="58"/>
    </location>
</feature>
<name>A0A1S3VX23_VIGRR</name>
<dbReference type="Proteomes" id="UP000087766">
    <property type="component" value="Unplaced"/>
</dbReference>
<protein>
    <submittedName>
        <fullName evidence="3">Uncharacterized protein LOC106779188</fullName>
    </submittedName>
</protein>
<dbReference type="GeneID" id="106779188"/>